<dbReference type="InterPro" id="IPR036056">
    <property type="entry name" value="Fibrinogen-like_C"/>
</dbReference>
<evidence type="ECO:0000256" key="2">
    <source>
        <dbReference type="ARBA" id="ARBA00022525"/>
    </source>
</evidence>
<dbReference type="EMBL" id="LR899905">
    <property type="protein sequence ID" value="CAD7243215.1"/>
    <property type="molecule type" value="Genomic_DNA"/>
</dbReference>
<feature type="chain" id="PRO_5036209689" description="C1q domain-containing protein" evidence="5">
    <location>
        <begin position="24"/>
        <end position="556"/>
    </location>
</feature>
<dbReference type="SUPFAM" id="SSF49842">
    <property type="entry name" value="TNF-like"/>
    <property type="match status" value="1"/>
</dbReference>
<dbReference type="SUPFAM" id="SSF56496">
    <property type="entry name" value="Fibrinogen C-terminal domain-like"/>
    <property type="match status" value="1"/>
</dbReference>
<dbReference type="SMART" id="SM00110">
    <property type="entry name" value="C1Q"/>
    <property type="match status" value="1"/>
</dbReference>
<reference evidence="7" key="1">
    <citation type="submission" date="2020-11" db="EMBL/GenBank/DDBJ databases">
        <authorList>
            <person name="Tran Van P."/>
        </authorList>
    </citation>
    <scope>NUCLEOTIDE SEQUENCE</scope>
</reference>
<evidence type="ECO:0000313" key="8">
    <source>
        <dbReference type="Proteomes" id="UP000677054"/>
    </source>
</evidence>
<accession>A0A7R9A569</accession>
<keyword evidence="8" id="KW-1185">Reference proteome</keyword>
<dbReference type="Gene3D" id="2.60.120.40">
    <property type="match status" value="1"/>
</dbReference>
<protein>
    <recommendedName>
        <fullName evidence="6">C1q domain-containing protein</fullName>
    </recommendedName>
</protein>
<evidence type="ECO:0000256" key="3">
    <source>
        <dbReference type="ARBA" id="ARBA00022729"/>
    </source>
</evidence>
<dbReference type="AlphaFoldDB" id="A0A7R9A569"/>
<dbReference type="GO" id="GO:0005615">
    <property type="term" value="C:extracellular space"/>
    <property type="evidence" value="ECO:0007669"/>
    <property type="project" value="TreeGrafter"/>
</dbReference>
<keyword evidence="3 5" id="KW-0732">Signal</keyword>
<evidence type="ECO:0000256" key="1">
    <source>
        <dbReference type="ARBA" id="ARBA00004613"/>
    </source>
</evidence>
<dbReference type="InterPro" id="IPR001073">
    <property type="entry name" value="C1q_dom"/>
</dbReference>
<dbReference type="InterPro" id="IPR008983">
    <property type="entry name" value="Tumour_necrosis_fac-like_dom"/>
</dbReference>
<sequence length="556" mass="62508">MKTNGIPSVLAFLVLVFAKCGFGEKYRTESAHDLSSSLDFEEMMSAVIARNQELANRMTNLEFAMEELRRHDENLSLGIEKLSQDNRYLKKADENMRLDIERLKKTNERLRRDLQEREEEIRRWESAVEERLLYLEAIGLQIAPRTCETLAKLGVTRSGNYLIDPDGVLIGDSPIRVLCDMETGWPGSSHANPVSTIVLHDSMEKTEVHHCTGPGCYSRKVTYDASLKQIVSLIDQSASCEQRIRYDCSAVVPNEGDTPYSWWLDRHGRPRYHWDEADAVEHASDCGLSHDSIDPTRRCNKDARALQQEANIGIIADPTALPIVELRFGGVQTEVQKANHTLGGLVCRGRATPSANPPTSCSSLRRAGNTGTGYHLIGKKQGRLDVVLCRMDLEETDPGFQLETDAFIQQGAVYFDAYRTTPWDNWDWIIPFDGTEVNIGDAMDPSTGIFTAPQDGIYAFHLHCWTRVVNHNPSTPRGNLITIRKNGEEVAELITQEIDINSDQNQINDQMPGQSILLDLSVGDEVDIFLNRGETYADFFNGGRSLHFVGYLLYPL</sequence>
<dbReference type="Pfam" id="PF00386">
    <property type="entry name" value="C1q"/>
    <property type="match status" value="1"/>
</dbReference>
<proteinExistence type="predicted"/>
<comment type="subcellular location">
    <subcellularLocation>
        <location evidence="1">Secreted</location>
    </subcellularLocation>
</comment>
<evidence type="ECO:0000313" key="7">
    <source>
        <dbReference type="EMBL" id="CAD7243215.1"/>
    </source>
</evidence>
<name>A0A7R9A569_9CRUS</name>
<dbReference type="Gene3D" id="2.60.120.1000">
    <property type="match status" value="1"/>
</dbReference>
<dbReference type="PANTHER" id="PTHR22923:SF62">
    <property type="entry name" value="CVP18"/>
    <property type="match status" value="1"/>
</dbReference>
<dbReference type="PANTHER" id="PTHR22923">
    <property type="entry name" value="CEREBELLIN-RELATED"/>
    <property type="match status" value="1"/>
</dbReference>
<organism evidence="7">
    <name type="scientific">Darwinula stevensoni</name>
    <dbReference type="NCBI Taxonomy" id="69355"/>
    <lineage>
        <taxon>Eukaryota</taxon>
        <taxon>Metazoa</taxon>
        <taxon>Ecdysozoa</taxon>
        <taxon>Arthropoda</taxon>
        <taxon>Crustacea</taxon>
        <taxon>Oligostraca</taxon>
        <taxon>Ostracoda</taxon>
        <taxon>Podocopa</taxon>
        <taxon>Podocopida</taxon>
        <taxon>Darwinulocopina</taxon>
        <taxon>Darwinuloidea</taxon>
        <taxon>Darwinulidae</taxon>
        <taxon>Darwinula</taxon>
    </lineage>
</organism>
<dbReference type="InterPro" id="IPR050822">
    <property type="entry name" value="Cerebellin_Synaptic_Org"/>
</dbReference>
<keyword evidence="2" id="KW-0964">Secreted</keyword>
<gene>
    <name evidence="7" type="ORF">DSTB1V02_LOCUS3145</name>
</gene>
<feature type="coiled-coil region" evidence="4">
    <location>
        <begin position="51"/>
        <end position="127"/>
    </location>
</feature>
<evidence type="ECO:0000256" key="5">
    <source>
        <dbReference type="SAM" id="SignalP"/>
    </source>
</evidence>
<dbReference type="Proteomes" id="UP000677054">
    <property type="component" value="Unassembled WGS sequence"/>
</dbReference>
<feature type="signal peptide" evidence="5">
    <location>
        <begin position="1"/>
        <end position="23"/>
    </location>
</feature>
<keyword evidence="4" id="KW-0175">Coiled coil</keyword>
<evidence type="ECO:0000259" key="6">
    <source>
        <dbReference type="PROSITE" id="PS50871"/>
    </source>
</evidence>
<dbReference type="OrthoDB" id="6365801at2759"/>
<dbReference type="EMBL" id="CAJPEV010000388">
    <property type="protein sequence ID" value="CAG0884749.1"/>
    <property type="molecule type" value="Genomic_DNA"/>
</dbReference>
<feature type="domain" description="C1q" evidence="6">
    <location>
        <begin position="408"/>
        <end position="556"/>
    </location>
</feature>
<dbReference type="PROSITE" id="PS50871">
    <property type="entry name" value="C1Q"/>
    <property type="match status" value="1"/>
</dbReference>
<evidence type="ECO:0000256" key="4">
    <source>
        <dbReference type="SAM" id="Coils"/>
    </source>
</evidence>